<dbReference type="Proteomes" id="UP000694728">
    <property type="component" value="Unplaced"/>
</dbReference>
<evidence type="ECO:0000256" key="8">
    <source>
        <dbReference type="ARBA" id="ARBA00023040"/>
    </source>
</evidence>
<keyword evidence="4 13" id="KW-0716">Sensory transduction</keyword>
<evidence type="ECO:0000259" key="14">
    <source>
        <dbReference type="PROSITE" id="PS50262"/>
    </source>
</evidence>
<dbReference type="InterPro" id="IPR000276">
    <property type="entry name" value="GPCR_Rhodpsn"/>
</dbReference>
<dbReference type="PROSITE" id="PS00237">
    <property type="entry name" value="G_PROTEIN_RECEP_F1_1"/>
    <property type="match status" value="1"/>
</dbReference>
<evidence type="ECO:0000256" key="11">
    <source>
        <dbReference type="ARBA" id="ARBA00023224"/>
    </source>
</evidence>
<dbReference type="Gene3D" id="1.20.1070.10">
    <property type="entry name" value="Rhodopsin 7-helix transmembrane proteins"/>
    <property type="match status" value="1"/>
</dbReference>
<feature type="transmembrane region" description="Helical" evidence="13">
    <location>
        <begin position="141"/>
        <end position="163"/>
    </location>
</feature>
<protein>
    <recommendedName>
        <fullName evidence="13">Olfactory receptor</fullName>
    </recommendedName>
</protein>
<comment type="similarity">
    <text evidence="12">Belongs to the G-protein coupled receptor 1 family.</text>
</comment>
<dbReference type="GO" id="GO:0004984">
    <property type="term" value="F:olfactory receptor activity"/>
    <property type="evidence" value="ECO:0007669"/>
    <property type="project" value="InterPro"/>
</dbReference>
<keyword evidence="9 13" id="KW-0472">Membrane</keyword>
<evidence type="ECO:0000256" key="5">
    <source>
        <dbReference type="ARBA" id="ARBA00022692"/>
    </source>
</evidence>
<evidence type="ECO:0000256" key="1">
    <source>
        <dbReference type="ARBA" id="ARBA00003929"/>
    </source>
</evidence>
<keyword evidence="10 12" id="KW-0675">Receptor</keyword>
<feature type="transmembrane region" description="Helical" evidence="13">
    <location>
        <begin position="197"/>
        <end position="226"/>
    </location>
</feature>
<dbReference type="CDD" id="cd15225">
    <property type="entry name" value="7tmA_OR10A-like"/>
    <property type="match status" value="1"/>
</dbReference>
<feature type="transmembrane region" description="Helical" evidence="13">
    <location>
        <begin position="99"/>
        <end position="120"/>
    </location>
</feature>
<dbReference type="FunFam" id="1.20.1070.10:FF:000001">
    <property type="entry name" value="Olfactory receptor"/>
    <property type="match status" value="1"/>
</dbReference>
<dbReference type="Pfam" id="PF13853">
    <property type="entry name" value="7tm_4"/>
    <property type="match status" value="1"/>
</dbReference>
<evidence type="ECO:0000256" key="4">
    <source>
        <dbReference type="ARBA" id="ARBA00022606"/>
    </source>
</evidence>
<comment type="subcellular location">
    <subcellularLocation>
        <location evidence="2 13">Cell membrane</location>
        <topology evidence="2 13">Multi-pass membrane protein</topology>
    </subcellularLocation>
</comment>
<dbReference type="GO" id="GO:0004930">
    <property type="term" value="F:G protein-coupled receptor activity"/>
    <property type="evidence" value="ECO:0007669"/>
    <property type="project" value="UniProtKB-KW"/>
</dbReference>
<keyword evidence="8 12" id="KW-0297">G-protein coupled receptor</keyword>
<evidence type="ECO:0000313" key="16">
    <source>
        <dbReference type="Proteomes" id="UP000694728"/>
    </source>
</evidence>
<dbReference type="InterPro" id="IPR017452">
    <property type="entry name" value="GPCR_Rhodpsn_7TM"/>
</dbReference>
<feature type="domain" description="G-protein coupled receptors family 1 profile" evidence="14">
    <location>
        <begin position="41"/>
        <end position="290"/>
    </location>
</feature>
<feature type="transmembrane region" description="Helical" evidence="13">
    <location>
        <begin position="60"/>
        <end position="79"/>
    </location>
</feature>
<dbReference type="PRINTS" id="PR00237">
    <property type="entry name" value="GPCRRHODOPSN"/>
</dbReference>
<dbReference type="GO" id="GO:0005886">
    <property type="term" value="C:plasma membrane"/>
    <property type="evidence" value="ECO:0007669"/>
    <property type="project" value="UniProtKB-SubCell"/>
</dbReference>
<gene>
    <name evidence="15" type="primary">LOC100626697</name>
</gene>
<keyword evidence="7 13" id="KW-1133">Transmembrane helix</keyword>
<evidence type="ECO:0000256" key="2">
    <source>
        <dbReference type="ARBA" id="ARBA00004651"/>
    </source>
</evidence>
<keyword evidence="11 12" id="KW-0807">Transducer</keyword>
<evidence type="ECO:0000256" key="9">
    <source>
        <dbReference type="ARBA" id="ARBA00023136"/>
    </source>
</evidence>
<dbReference type="PRINTS" id="PR00245">
    <property type="entry name" value="OLFACTORYR"/>
</dbReference>
<sequence length="314" mass="35137">MKRQNQSAITEFILLGFSNLGHLQILLFFIFLLVYLTTLMVNATIMTVIRLDRALHTPMYFFLFVLSCSETCYTLVIMPKMLTNLLSTSLTISFSACAAQLYFFVGLACTNCFLIAAMGYDRYVAICNPLNYTLIVSRATCMQLVFASTLCGFLISVVVNVLVFSVPFCASNRINHFFCDISPVIKLGCTDTNQKEMVIFFLSILVPLVPFVLIFISYVFIVSSILKISSVEGQHGAFATCASHLTVVIVHYGCASFIYLRPPSLYSSDKDRLVAGTYTGITPLLNPLVYTLRNKEVKMALRKVLSRYSFPKTI</sequence>
<keyword evidence="3 13" id="KW-1003">Cell membrane</keyword>
<dbReference type="AlphaFoldDB" id="A0A8D1L0I7"/>
<evidence type="ECO:0000313" key="15">
    <source>
        <dbReference type="Ensembl" id="ENSSSCP00045025375.1"/>
    </source>
</evidence>
<dbReference type="SUPFAM" id="SSF81321">
    <property type="entry name" value="Family A G protein-coupled receptor-like"/>
    <property type="match status" value="1"/>
</dbReference>
<dbReference type="Ensembl" id="ENSSSCT00045036454.1">
    <property type="protein sequence ID" value="ENSSSCP00045025375.1"/>
    <property type="gene ID" value="ENSSSCG00045021341.1"/>
</dbReference>
<dbReference type="InterPro" id="IPR000725">
    <property type="entry name" value="Olfact_rcpt"/>
</dbReference>
<reference evidence="15" key="1">
    <citation type="submission" date="2025-08" db="UniProtKB">
        <authorList>
            <consortium name="Ensembl"/>
        </authorList>
    </citation>
    <scope>IDENTIFICATION</scope>
</reference>
<feature type="transmembrane region" description="Helical" evidence="13">
    <location>
        <begin position="238"/>
        <end position="260"/>
    </location>
</feature>
<accession>A0A8D1L0I7</accession>
<comment type="function">
    <text evidence="1">Putative odorant or sperm cell receptor.</text>
</comment>
<organism evidence="15 16">
    <name type="scientific">Sus scrofa</name>
    <name type="common">Pig</name>
    <dbReference type="NCBI Taxonomy" id="9823"/>
    <lineage>
        <taxon>Eukaryota</taxon>
        <taxon>Metazoa</taxon>
        <taxon>Chordata</taxon>
        <taxon>Craniata</taxon>
        <taxon>Vertebrata</taxon>
        <taxon>Euteleostomi</taxon>
        <taxon>Mammalia</taxon>
        <taxon>Eutheria</taxon>
        <taxon>Laurasiatheria</taxon>
        <taxon>Artiodactyla</taxon>
        <taxon>Suina</taxon>
        <taxon>Suidae</taxon>
        <taxon>Sus</taxon>
    </lineage>
</organism>
<evidence type="ECO:0000256" key="6">
    <source>
        <dbReference type="ARBA" id="ARBA00022725"/>
    </source>
</evidence>
<keyword evidence="6 13" id="KW-0552">Olfaction</keyword>
<dbReference type="PANTHER" id="PTHR26453">
    <property type="entry name" value="OLFACTORY RECEPTOR"/>
    <property type="match status" value="1"/>
</dbReference>
<evidence type="ECO:0000256" key="10">
    <source>
        <dbReference type="ARBA" id="ARBA00023170"/>
    </source>
</evidence>
<keyword evidence="5 12" id="KW-0812">Transmembrane</keyword>
<name>A0A8D1L0I7_PIG</name>
<evidence type="ECO:0000256" key="3">
    <source>
        <dbReference type="ARBA" id="ARBA00022475"/>
    </source>
</evidence>
<evidence type="ECO:0000256" key="12">
    <source>
        <dbReference type="RuleBase" id="RU000688"/>
    </source>
</evidence>
<evidence type="ECO:0000256" key="13">
    <source>
        <dbReference type="RuleBase" id="RU363047"/>
    </source>
</evidence>
<dbReference type="PROSITE" id="PS50262">
    <property type="entry name" value="G_PROTEIN_RECEP_F1_2"/>
    <property type="match status" value="1"/>
</dbReference>
<evidence type="ECO:0000256" key="7">
    <source>
        <dbReference type="ARBA" id="ARBA00022989"/>
    </source>
</evidence>
<proteinExistence type="inferred from homology"/>